<name>A0ABW3IPB5_9RHOB</name>
<proteinExistence type="predicted"/>
<feature type="transmembrane region" description="Helical" evidence="6">
    <location>
        <begin position="125"/>
        <end position="146"/>
    </location>
</feature>
<gene>
    <name evidence="7" type="ORF">ACFQ2S_09360</name>
</gene>
<evidence type="ECO:0000256" key="5">
    <source>
        <dbReference type="ARBA" id="ARBA00023136"/>
    </source>
</evidence>
<evidence type="ECO:0000256" key="4">
    <source>
        <dbReference type="ARBA" id="ARBA00022989"/>
    </source>
</evidence>
<evidence type="ECO:0000313" key="7">
    <source>
        <dbReference type="EMBL" id="MFD0979860.1"/>
    </source>
</evidence>
<feature type="transmembrane region" description="Helical" evidence="6">
    <location>
        <begin position="166"/>
        <end position="196"/>
    </location>
</feature>
<comment type="caution">
    <text evidence="7">The sequence shown here is derived from an EMBL/GenBank/DDBJ whole genome shotgun (WGS) entry which is preliminary data.</text>
</comment>
<comment type="subcellular location">
    <subcellularLocation>
        <location evidence="1">Cell membrane</location>
        <topology evidence="1">Multi-pass membrane protein</topology>
    </subcellularLocation>
</comment>
<dbReference type="NCBIfam" id="NF037997">
    <property type="entry name" value="Na_Pi_symport"/>
    <property type="match status" value="1"/>
</dbReference>
<keyword evidence="3 6" id="KW-0812">Transmembrane</keyword>
<keyword evidence="8" id="KW-1185">Reference proteome</keyword>
<reference evidence="8" key="1">
    <citation type="journal article" date="2019" name="Int. J. Syst. Evol. Microbiol.">
        <title>The Global Catalogue of Microorganisms (GCM) 10K type strain sequencing project: providing services to taxonomists for standard genome sequencing and annotation.</title>
        <authorList>
            <consortium name="The Broad Institute Genomics Platform"/>
            <consortium name="The Broad Institute Genome Sequencing Center for Infectious Disease"/>
            <person name="Wu L."/>
            <person name="Ma J."/>
        </authorList>
    </citation>
    <scope>NUCLEOTIDE SEQUENCE [LARGE SCALE GENOMIC DNA]</scope>
    <source>
        <strain evidence="8">CCUG 60524</strain>
    </source>
</reference>
<organism evidence="7 8">
    <name type="scientific">Tropicimonas aquimaris</name>
    <dbReference type="NCBI Taxonomy" id="914152"/>
    <lineage>
        <taxon>Bacteria</taxon>
        <taxon>Pseudomonadati</taxon>
        <taxon>Pseudomonadota</taxon>
        <taxon>Alphaproteobacteria</taxon>
        <taxon>Rhodobacterales</taxon>
        <taxon>Roseobacteraceae</taxon>
        <taxon>Tropicimonas</taxon>
    </lineage>
</organism>
<sequence>MFLVGMSMLSAGLKGLAGRKMREMLGRFTNTPLSGAVTGALTTAAIQSSSATTVAAVGFVASGMLTFPQALGIIFGANIGTTMTGWIVATLGFKLNLGTAMLPAVFLGALLHLSGRPQLSRARLALAGFSLLFIGIDQIKLALAAFEGVVTPTDFPSDTLLGRLELVGIGLLITLVTQSSSAGVATALAALGAGAISFPQAAAMVIGMDVGTTVTALLATVGGGTMARRTGLAHVIYNLLTGVMAFFLLGPFLLGPFSTLVAPLIAEGNGQIALVGFHSMFNALGVVLVLPFARPFARMIE</sequence>
<dbReference type="RefSeq" id="WP_386074170.1">
    <property type="nucleotide sequence ID" value="NZ_JBHTJT010000008.1"/>
</dbReference>
<feature type="transmembrane region" description="Helical" evidence="6">
    <location>
        <begin position="95"/>
        <end position="113"/>
    </location>
</feature>
<evidence type="ECO:0000256" key="6">
    <source>
        <dbReference type="SAM" id="Phobius"/>
    </source>
</evidence>
<dbReference type="PANTHER" id="PTHR10010">
    <property type="entry name" value="SOLUTE CARRIER FAMILY 34 SODIUM PHOSPHATE , MEMBER 2-RELATED"/>
    <property type="match status" value="1"/>
</dbReference>
<keyword evidence="5 6" id="KW-0472">Membrane</keyword>
<evidence type="ECO:0000313" key="8">
    <source>
        <dbReference type="Proteomes" id="UP001597108"/>
    </source>
</evidence>
<feature type="transmembrane region" description="Helical" evidence="6">
    <location>
        <begin position="274"/>
        <end position="293"/>
    </location>
</feature>
<keyword evidence="4 6" id="KW-1133">Transmembrane helix</keyword>
<protein>
    <submittedName>
        <fullName evidence="7">Na/Pi cotransporter family protein</fullName>
    </submittedName>
</protein>
<feature type="transmembrane region" description="Helical" evidence="6">
    <location>
        <begin position="235"/>
        <end position="254"/>
    </location>
</feature>
<dbReference type="Proteomes" id="UP001597108">
    <property type="component" value="Unassembled WGS sequence"/>
</dbReference>
<evidence type="ECO:0000256" key="3">
    <source>
        <dbReference type="ARBA" id="ARBA00022692"/>
    </source>
</evidence>
<evidence type="ECO:0000256" key="1">
    <source>
        <dbReference type="ARBA" id="ARBA00004651"/>
    </source>
</evidence>
<feature type="transmembrane region" description="Helical" evidence="6">
    <location>
        <begin position="202"/>
        <end position="223"/>
    </location>
</feature>
<evidence type="ECO:0000256" key="2">
    <source>
        <dbReference type="ARBA" id="ARBA00022475"/>
    </source>
</evidence>
<dbReference type="EMBL" id="JBHTJT010000008">
    <property type="protein sequence ID" value="MFD0979860.1"/>
    <property type="molecule type" value="Genomic_DNA"/>
</dbReference>
<accession>A0ABW3IPB5</accession>
<dbReference type="PANTHER" id="PTHR10010:SF46">
    <property type="entry name" value="SODIUM-DEPENDENT PHOSPHATE TRANSPORT PROTEIN 2B"/>
    <property type="match status" value="1"/>
</dbReference>
<keyword evidence="2" id="KW-1003">Cell membrane</keyword>
<dbReference type="Pfam" id="PF02690">
    <property type="entry name" value="Na_Pi_cotrans"/>
    <property type="match status" value="2"/>
</dbReference>
<feature type="transmembrane region" description="Helical" evidence="6">
    <location>
        <begin position="66"/>
        <end position="88"/>
    </location>
</feature>
<dbReference type="InterPro" id="IPR003841">
    <property type="entry name" value="Na/Pi_transpt"/>
</dbReference>